<name>A0A835GY95_9MAGN</name>
<feature type="region of interest" description="Disordered" evidence="1">
    <location>
        <begin position="78"/>
        <end position="98"/>
    </location>
</feature>
<evidence type="ECO:0000313" key="3">
    <source>
        <dbReference type="Proteomes" id="UP000631114"/>
    </source>
</evidence>
<feature type="compositionally biased region" description="Gly residues" evidence="1">
    <location>
        <begin position="53"/>
        <end position="62"/>
    </location>
</feature>
<gene>
    <name evidence="2" type="ORF">IFM89_019166</name>
</gene>
<comment type="caution">
    <text evidence="2">The sequence shown here is derived from an EMBL/GenBank/DDBJ whole genome shotgun (WGS) entry which is preliminary data.</text>
</comment>
<sequence length="98" mass="9913">MASTSSSHVMSWSFLFQNGGVADTNVQLEWFEAEEINGITEILDSIVEEDGGGDGGGGGTGDAIGDSYVEVGSATISEVLKEDRHGSEESGISGGGGA</sequence>
<accession>A0A835GY95</accession>
<dbReference type="Proteomes" id="UP000631114">
    <property type="component" value="Unassembled WGS sequence"/>
</dbReference>
<organism evidence="2 3">
    <name type="scientific">Coptis chinensis</name>
    <dbReference type="NCBI Taxonomy" id="261450"/>
    <lineage>
        <taxon>Eukaryota</taxon>
        <taxon>Viridiplantae</taxon>
        <taxon>Streptophyta</taxon>
        <taxon>Embryophyta</taxon>
        <taxon>Tracheophyta</taxon>
        <taxon>Spermatophyta</taxon>
        <taxon>Magnoliopsida</taxon>
        <taxon>Ranunculales</taxon>
        <taxon>Ranunculaceae</taxon>
        <taxon>Coptidoideae</taxon>
        <taxon>Coptis</taxon>
    </lineage>
</organism>
<evidence type="ECO:0000313" key="2">
    <source>
        <dbReference type="EMBL" id="KAF9589116.1"/>
    </source>
</evidence>
<feature type="region of interest" description="Disordered" evidence="1">
    <location>
        <begin position="47"/>
        <end position="66"/>
    </location>
</feature>
<evidence type="ECO:0000256" key="1">
    <source>
        <dbReference type="SAM" id="MobiDB-lite"/>
    </source>
</evidence>
<dbReference type="AlphaFoldDB" id="A0A835GY95"/>
<proteinExistence type="predicted"/>
<keyword evidence="3" id="KW-1185">Reference proteome</keyword>
<protein>
    <submittedName>
        <fullName evidence="2">Uncharacterized protein</fullName>
    </submittedName>
</protein>
<reference evidence="2 3" key="1">
    <citation type="submission" date="2020-10" db="EMBL/GenBank/DDBJ databases">
        <title>The Coptis chinensis genome and diversification of protoberbering-type alkaloids.</title>
        <authorList>
            <person name="Wang B."/>
            <person name="Shu S."/>
            <person name="Song C."/>
            <person name="Liu Y."/>
        </authorList>
    </citation>
    <scope>NUCLEOTIDE SEQUENCE [LARGE SCALE GENOMIC DNA]</scope>
    <source>
        <strain evidence="2">HL-2020</strain>
        <tissue evidence="2">Leaf</tissue>
    </source>
</reference>
<dbReference type="EMBL" id="JADFTS010000009">
    <property type="protein sequence ID" value="KAF9589116.1"/>
    <property type="molecule type" value="Genomic_DNA"/>
</dbReference>
<feature type="compositionally biased region" description="Basic and acidic residues" evidence="1">
    <location>
        <begin position="79"/>
        <end position="88"/>
    </location>
</feature>